<evidence type="ECO:0000256" key="2">
    <source>
        <dbReference type="ARBA" id="ARBA00012274"/>
    </source>
</evidence>
<evidence type="ECO:0000256" key="9">
    <source>
        <dbReference type="PROSITE-ProRule" id="PRU00492"/>
    </source>
</evidence>
<evidence type="ECO:0000256" key="7">
    <source>
        <dbReference type="ARBA" id="ARBA00023116"/>
    </source>
</evidence>
<dbReference type="SUPFAM" id="SSF48168">
    <property type="entry name" value="R1 subunit of ribonucleotide reductase, N-terminal domain"/>
    <property type="match status" value="1"/>
</dbReference>
<dbReference type="InterPro" id="IPR013346">
    <property type="entry name" value="NrdE_NrdA_C"/>
</dbReference>
<accession>A0ABN0XVL7</accession>
<dbReference type="PANTHER" id="PTHR11573:SF6">
    <property type="entry name" value="RIBONUCLEOSIDE-DIPHOSPHATE REDUCTASE LARGE SUBUNIT"/>
    <property type="match status" value="1"/>
</dbReference>
<sequence>MPSFVTKPNNRQLAFDSERLGIYADRILEDLNKIDKERLLRGVQSKLRRDVVTGEEISSAFTMSALELVTKEEPEWKFAAARALLTSLYKKAAVNRRYKSYPDQPYGSFYHLISDLCKSGIYREELLEYYTKEQIDELGEAIDPSCDLLFDYIGLLTLSERYLANDFEGRTMELPQERYMVIAMYLMHKEPAERRMELVKEAYWAMSNIYMTAATPTMSNAGKKVAGQLSSCFIDTVDDSLEGIFDSNTDVARLSKMGGGIGVYLGKVRARGSDIRGHKNTSSGVIPWIRQLNNTAVSVDQLGTRKGAIAVYLDVFHKDILSFLDLKLNNGDERMRAHDIFHGICLPDLFMEAVETRGEWNLFCPHEVKKTMGWKDANGRPLGLEDFYDEEVGRGQFREKYQEAVDHPTLSRITMPAIDIMKRVMKSQLETGTPYMFYRDTVNRANPNRNHGMVYSSNLCTEIMQNQSPTVVEQEELVTKDGQTRIVISKIPGDFVVCNLNSIHLARAVPAGVLDRLVPIQTRMLDNVIDINNIEVLQAQYTNSQYRAIGLGTFGLHHLLALEGIRWESEEAVQYNDALYEKINYLLIRSSMELAIEKGRYPKFTGSDWDTGHYFTSRGYVDGSREGKFVTTEQWKELMGQVHENGVRNAWMFAIAPNGSTSIIAGSTASIDPLYELLSYEEKTTYKVANPAPDLSEKTIWYYKTAFMIDQHWSINMASARQRHIDQAQSFNLYVRPDIKATEFLDLHLHAWKAGIKTTYYVRSRALTIEECESCAS</sequence>
<evidence type="ECO:0000256" key="10">
    <source>
        <dbReference type="RuleBase" id="RU003410"/>
    </source>
</evidence>
<protein>
    <recommendedName>
        <fullName evidence="2 10">Ribonucleoside-diphosphate reductase</fullName>
        <ecNumber evidence="2 10">1.17.4.1</ecNumber>
    </recommendedName>
</protein>
<dbReference type="PANTHER" id="PTHR11573">
    <property type="entry name" value="RIBONUCLEOSIDE-DIPHOSPHATE REDUCTASE LARGE CHAIN"/>
    <property type="match status" value="1"/>
</dbReference>
<keyword evidence="13" id="KW-1185">Reference proteome</keyword>
<name>A0ABN0XVL7_9BACL</name>
<dbReference type="EC" id="1.17.4.1" evidence="2 10"/>
<keyword evidence="4 9" id="KW-0547">Nucleotide-binding</keyword>
<comment type="similarity">
    <text evidence="1 10">Belongs to the ribonucleoside diphosphate reductase large chain family.</text>
</comment>
<evidence type="ECO:0000256" key="3">
    <source>
        <dbReference type="ARBA" id="ARBA00022533"/>
    </source>
</evidence>
<comment type="function">
    <text evidence="10">Provides the precursors necessary for DNA synthesis. Catalyzes the biosynthesis of deoxyribonucleotides from the corresponding ribonucleotides.</text>
</comment>
<dbReference type="Gene3D" id="3.20.70.20">
    <property type="match status" value="1"/>
</dbReference>
<reference evidence="12 13" key="1">
    <citation type="journal article" date="2019" name="Int. J. Syst. Evol. Microbiol.">
        <title>The Global Catalogue of Microorganisms (GCM) 10K type strain sequencing project: providing services to taxonomists for standard genome sequencing and annotation.</title>
        <authorList>
            <consortium name="The Broad Institute Genomics Platform"/>
            <consortium name="The Broad Institute Genome Sequencing Center for Infectious Disease"/>
            <person name="Wu L."/>
            <person name="Ma J."/>
        </authorList>
    </citation>
    <scope>NUCLEOTIDE SEQUENCE [LARGE SCALE GENOMIC DNA]</scope>
    <source>
        <strain evidence="12 13">JCM 12774</strain>
    </source>
</reference>
<evidence type="ECO:0000256" key="6">
    <source>
        <dbReference type="ARBA" id="ARBA00023002"/>
    </source>
</evidence>
<dbReference type="NCBIfam" id="TIGR02506">
    <property type="entry name" value="NrdE_NrdA"/>
    <property type="match status" value="1"/>
</dbReference>
<dbReference type="CDD" id="cd01679">
    <property type="entry name" value="RNR_I"/>
    <property type="match status" value="1"/>
</dbReference>
<keyword evidence="3" id="KW-0021">Allosteric enzyme</keyword>
<dbReference type="InterPro" id="IPR008926">
    <property type="entry name" value="RNR_R1-su_N"/>
</dbReference>
<evidence type="ECO:0000256" key="8">
    <source>
        <dbReference type="ARBA" id="ARBA00047754"/>
    </source>
</evidence>
<dbReference type="SUPFAM" id="SSF51998">
    <property type="entry name" value="PFL-like glycyl radical enzymes"/>
    <property type="match status" value="1"/>
</dbReference>
<dbReference type="InterPro" id="IPR000788">
    <property type="entry name" value="RNR_lg_C"/>
</dbReference>
<evidence type="ECO:0000256" key="5">
    <source>
        <dbReference type="ARBA" id="ARBA00022840"/>
    </source>
</evidence>
<feature type="domain" description="ATP-cone" evidence="11">
    <location>
        <begin position="3"/>
        <end position="94"/>
    </location>
</feature>
<evidence type="ECO:0000256" key="1">
    <source>
        <dbReference type="ARBA" id="ARBA00010406"/>
    </source>
</evidence>
<keyword evidence="5 9" id="KW-0067">ATP-binding</keyword>
<keyword evidence="7 10" id="KW-0215">Deoxyribonucleotide synthesis</keyword>
<dbReference type="NCBIfam" id="NF006665">
    <property type="entry name" value="PRK09209.1"/>
    <property type="match status" value="1"/>
</dbReference>
<comment type="catalytic activity">
    <reaction evidence="8 10">
        <text>a 2'-deoxyribonucleoside 5'-diphosphate + [thioredoxin]-disulfide + H2O = a ribonucleoside 5'-diphosphate + [thioredoxin]-dithiol</text>
        <dbReference type="Rhea" id="RHEA:23252"/>
        <dbReference type="Rhea" id="RHEA-COMP:10698"/>
        <dbReference type="Rhea" id="RHEA-COMP:10700"/>
        <dbReference type="ChEBI" id="CHEBI:15377"/>
        <dbReference type="ChEBI" id="CHEBI:29950"/>
        <dbReference type="ChEBI" id="CHEBI:50058"/>
        <dbReference type="ChEBI" id="CHEBI:57930"/>
        <dbReference type="ChEBI" id="CHEBI:73316"/>
        <dbReference type="EC" id="1.17.4.1"/>
    </reaction>
</comment>
<dbReference type="EMBL" id="BAAACX010000002">
    <property type="protein sequence ID" value="GAA0374119.1"/>
    <property type="molecule type" value="Genomic_DNA"/>
</dbReference>
<dbReference type="RefSeq" id="WP_343856214.1">
    <property type="nucleotide sequence ID" value="NZ_BAAACX010000002.1"/>
</dbReference>
<evidence type="ECO:0000256" key="4">
    <source>
        <dbReference type="ARBA" id="ARBA00022741"/>
    </source>
</evidence>
<dbReference type="Pfam" id="PF00317">
    <property type="entry name" value="Ribonuc_red_lgN"/>
    <property type="match status" value="1"/>
</dbReference>
<gene>
    <name evidence="12" type="ORF">GCM10008933_01570</name>
</gene>
<evidence type="ECO:0000259" key="11">
    <source>
        <dbReference type="PROSITE" id="PS51161"/>
    </source>
</evidence>
<dbReference type="Pfam" id="PF02867">
    <property type="entry name" value="Ribonuc_red_lgC"/>
    <property type="match status" value="1"/>
</dbReference>
<evidence type="ECO:0000313" key="12">
    <source>
        <dbReference type="EMBL" id="GAA0374119.1"/>
    </source>
</evidence>
<evidence type="ECO:0000313" key="13">
    <source>
        <dbReference type="Proteomes" id="UP001500340"/>
    </source>
</evidence>
<dbReference type="InterPro" id="IPR039718">
    <property type="entry name" value="Rrm1"/>
</dbReference>
<comment type="caution">
    <text evidence="12">The sequence shown here is derived from an EMBL/GenBank/DDBJ whole genome shotgun (WGS) entry which is preliminary data.</text>
</comment>
<dbReference type="PROSITE" id="PS51161">
    <property type="entry name" value="ATP_CONE"/>
    <property type="match status" value="1"/>
</dbReference>
<keyword evidence="6 10" id="KW-0560">Oxidoreductase</keyword>
<dbReference type="PRINTS" id="PR01183">
    <property type="entry name" value="RIBORDTASEM1"/>
</dbReference>
<dbReference type="InterPro" id="IPR005144">
    <property type="entry name" value="ATP-cone_dom"/>
</dbReference>
<proteinExistence type="inferred from homology"/>
<organism evidence="12 13">
    <name type="scientific">Paenibacillus motobuensis</name>
    <dbReference type="NCBI Taxonomy" id="295324"/>
    <lineage>
        <taxon>Bacteria</taxon>
        <taxon>Bacillati</taxon>
        <taxon>Bacillota</taxon>
        <taxon>Bacilli</taxon>
        <taxon>Bacillales</taxon>
        <taxon>Paenibacillaceae</taxon>
        <taxon>Paenibacillus</taxon>
    </lineage>
</organism>
<dbReference type="Proteomes" id="UP001500340">
    <property type="component" value="Unassembled WGS sequence"/>
</dbReference>
<dbReference type="InterPro" id="IPR013509">
    <property type="entry name" value="RNR_lsu_N"/>
</dbReference>